<dbReference type="InterPro" id="IPR011990">
    <property type="entry name" value="TPR-like_helical_dom_sf"/>
</dbReference>
<organism evidence="4 5">
    <name type="scientific">Nonomuraea monospora</name>
    <dbReference type="NCBI Taxonomy" id="568818"/>
    <lineage>
        <taxon>Bacteria</taxon>
        <taxon>Bacillati</taxon>
        <taxon>Actinomycetota</taxon>
        <taxon>Actinomycetes</taxon>
        <taxon>Streptosporangiales</taxon>
        <taxon>Streptosporangiaceae</taxon>
        <taxon>Nonomuraea</taxon>
    </lineage>
</organism>
<dbReference type="SUPFAM" id="SSF52540">
    <property type="entry name" value="P-loop containing nucleoside triphosphate hydrolases"/>
    <property type="match status" value="1"/>
</dbReference>
<dbReference type="RefSeq" id="WP_344477500.1">
    <property type="nucleotide sequence ID" value="NZ_BAAAQX010000010.1"/>
</dbReference>
<dbReference type="PROSITE" id="PS50005">
    <property type="entry name" value="TPR"/>
    <property type="match status" value="2"/>
</dbReference>
<gene>
    <name evidence="4" type="ORF">GCM10009850_043690</name>
</gene>
<dbReference type="InterPro" id="IPR019734">
    <property type="entry name" value="TPR_rpt"/>
</dbReference>
<dbReference type="SUPFAM" id="SSF47413">
    <property type="entry name" value="lambda repressor-like DNA-binding domains"/>
    <property type="match status" value="1"/>
</dbReference>
<feature type="domain" description="HTH cro/C1-type" evidence="3">
    <location>
        <begin position="9"/>
        <end position="64"/>
    </location>
</feature>
<dbReference type="SUPFAM" id="SSF48452">
    <property type="entry name" value="TPR-like"/>
    <property type="match status" value="1"/>
</dbReference>
<dbReference type="Pfam" id="PF13424">
    <property type="entry name" value="TPR_12"/>
    <property type="match status" value="1"/>
</dbReference>
<dbReference type="CDD" id="cd00093">
    <property type="entry name" value="HTH_XRE"/>
    <property type="match status" value="1"/>
</dbReference>
<dbReference type="Gene3D" id="3.40.50.300">
    <property type="entry name" value="P-loop containing nucleotide triphosphate hydrolases"/>
    <property type="match status" value="1"/>
</dbReference>
<dbReference type="Proteomes" id="UP001499843">
    <property type="component" value="Unassembled WGS sequence"/>
</dbReference>
<proteinExistence type="predicted"/>
<dbReference type="PANTHER" id="PTHR47691">
    <property type="entry name" value="REGULATOR-RELATED"/>
    <property type="match status" value="1"/>
</dbReference>
<evidence type="ECO:0000313" key="4">
    <source>
        <dbReference type="EMBL" id="GAA2208911.1"/>
    </source>
</evidence>
<dbReference type="InterPro" id="IPR027417">
    <property type="entry name" value="P-loop_NTPase"/>
</dbReference>
<dbReference type="SMART" id="SM00028">
    <property type="entry name" value="TPR"/>
    <property type="match status" value="3"/>
</dbReference>
<protein>
    <submittedName>
        <fullName evidence="4">XRE family transcriptional regulator</fullName>
    </submittedName>
</protein>
<reference evidence="5" key="1">
    <citation type="journal article" date="2019" name="Int. J. Syst. Evol. Microbiol.">
        <title>The Global Catalogue of Microorganisms (GCM) 10K type strain sequencing project: providing services to taxonomists for standard genome sequencing and annotation.</title>
        <authorList>
            <consortium name="The Broad Institute Genomics Platform"/>
            <consortium name="The Broad Institute Genome Sequencing Center for Infectious Disease"/>
            <person name="Wu L."/>
            <person name="Ma J."/>
        </authorList>
    </citation>
    <scope>NUCLEOTIDE SEQUENCE [LARGE SCALE GENOMIC DNA]</scope>
    <source>
        <strain evidence="5">JCM 16114</strain>
    </source>
</reference>
<dbReference type="InterPro" id="IPR001387">
    <property type="entry name" value="Cro/C1-type_HTH"/>
</dbReference>
<dbReference type="SMART" id="SM00530">
    <property type="entry name" value="HTH_XRE"/>
    <property type="match status" value="1"/>
</dbReference>
<dbReference type="PROSITE" id="PS50943">
    <property type="entry name" value="HTH_CROC1"/>
    <property type="match status" value="1"/>
</dbReference>
<dbReference type="PRINTS" id="PR00364">
    <property type="entry name" value="DISEASERSIST"/>
</dbReference>
<accession>A0ABP5PCY8</accession>
<evidence type="ECO:0000259" key="3">
    <source>
        <dbReference type="PROSITE" id="PS50943"/>
    </source>
</evidence>
<keyword evidence="1" id="KW-0802">TPR repeat</keyword>
<dbReference type="InterPro" id="IPR010982">
    <property type="entry name" value="Lambda_DNA-bd_dom_sf"/>
</dbReference>
<evidence type="ECO:0000313" key="5">
    <source>
        <dbReference type="Proteomes" id="UP001499843"/>
    </source>
</evidence>
<name>A0ABP5PCY8_9ACTN</name>
<dbReference type="EMBL" id="BAAAQX010000010">
    <property type="protein sequence ID" value="GAA2208911.1"/>
    <property type="molecule type" value="Genomic_DNA"/>
</dbReference>
<feature type="region of interest" description="Disordered" evidence="2">
    <location>
        <begin position="67"/>
        <end position="92"/>
    </location>
</feature>
<keyword evidence="5" id="KW-1185">Reference proteome</keyword>
<evidence type="ECO:0000256" key="1">
    <source>
        <dbReference type="PROSITE-ProRule" id="PRU00339"/>
    </source>
</evidence>
<dbReference type="Gene3D" id="1.10.260.40">
    <property type="entry name" value="lambda repressor-like DNA-binding domains"/>
    <property type="match status" value="1"/>
</dbReference>
<sequence>MAESFGELLRSMRHAARLTIEELSHTSGVSVRAIGDMERGTSRGPQRRTVQALAEALRLDEERRASLSEAAKAGRPRQEARAPGACELPRGVGDFTGRTRELGLLRDLAAQERDDAVVAAVSGAAGIGKTALAVRAAGHLAGLFPDGCFYLDLRGMDEAPLDPGTALSRLLKALGVAERRVPADEEDRAGNYRALLRERRCLVILDNAANESQVRPLLPSGGPVMTLITSRRPLAGLEGVHQLPLAHLAAEEATGLLRGIVGAERAQADPDGVARVASLCENLPLALRIAGNRLQSRPAWTPGQLAALLSDEGRRVESLAAGDLSVAAAFALSYRQLSVPARRGFRRLALAAAPDFGVPLTAVLAELGPAEAEDALEELADLGLLQSPYPGRYRFHDLVRLFARSRLSEEEPVAGQELARRRMDGWLLEIATVAGRWFEPDYGAPPPGWSSLVELDDQEQARQWLMAEGEAWLAALRETARLGEHARVVEVAEAMHWFSDLWMHWGHWPEVFGLSSRAARAMGDPVQEAAHLNYLSWAQTYCLARYGEAEATALRALELARRSGDVRQQGWSYTYATWALWGRDDQRSKETALEHTRRSAECFEQAGDADGYAQALVGVGNCLRRLGRLEESLRHCLATVERLRDPAFGGSPAITNHAIGAALDVVGETYLQLGRWQEAADHYRQALSELRTRPIGRALALSLTNLGQALVRLGRPGEAREAFAEAVELHEAAADTTRAAAVLKELDRLAEFSSRG</sequence>
<feature type="repeat" description="TPR" evidence="1">
    <location>
        <begin position="700"/>
        <end position="733"/>
    </location>
</feature>
<dbReference type="PANTHER" id="PTHR47691:SF3">
    <property type="entry name" value="HTH-TYPE TRANSCRIPTIONAL REGULATOR RV0890C-RELATED"/>
    <property type="match status" value="1"/>
</dbReference>
<dbReference type="Gene3D" id="1.25.40.10">
    <property type="entry name" value="Tetratricopeptide repeat domain"/>
    <property type="match status" value="2"/>
</dbReference>
<feature type="repeat" description="TPR" evidence="1">
    <location>
        <begin position="660"/>
        <end position="693"/>
    </location>
</feature>
<evidence type="ECO:0000256" key="2">
    <source>
        <dbReference type="SAM" id="MobiDB-lite"/>
    </source>
</evidence>
<dbReference type="Pfam" id="PF13560">
    <property type="entry name" value="HTH_31"/>
    <property type="match status" value="1"/>
</dbReference>
<comment type="caution">
    <text evidence="4">The sequence shown here is derived from an EMBL/GenBank/DDBJ whole genome shotgun (WGS) entry which is preliminary data.</text>
</comment>